<dbReference type="EMBL" id="JBHSYQ010000003">
    <property type="protein sequence ID" value="MFC6996233.1"/>
    <property type="molecule type" value="Genomic_DNA"/>
</dbReference>
<evidence type="ECO:0000256" key="7">
    <source>
        <dbReference type="ARBA" id="ARBA00023237"/>
    </source>
</evidence>
<keyword evidence="10" id="KW-1185">Reference proteome</keyword>
<dbReference type="InterPro" id="IPR005017">
    <property type="entry name" value="OMPP1/FadL/TodX"/>
</dbReference>
<evidence type="ECO:0000313" key="10">
    <source>
        <dbReference type="Proteomes" id="UP001596405"/>
    </source>
</evidence>
<feature type="chain" id="PRO_5045103421" evidence="8">
    <location>
        <begin position="23"/>
        <end position="494"/>
    </location>
</feature>
<reference evidence="10" key="1">
    <citation type="journal article" date="2019" name="Int. J. Syst. Evol. Microbiol.">
        <title>The Global Catalogue of Microorganisms (GCM) 10K type strain sequencing project: providing services to taxonomists for standard genome sequencing and annotation.</title>
        <authorList>
            <consortium name="The Broad Institute Genomics Platform"/>
            <consortium name="The Broad Institute Genome Sequencing Center for Infectious Disease"/>
            <person name="Wu L."/>
            <person name="Ma J."/>
        </authorList>
    </citation>
    <scope>NUCLEOTIDE SEQUENCE [LARGE SCALE GENOMIC DNA]</scope>
    <source>
        <strain evidence="10">CGMCC 4.7393</strain>
    </source>
</reference>
<dbReference type="RefSeq" id="WP_066619817.1">
    <property type="nucleotide sequence ID" value="NZ_JBHSYQ010000003.1"/>
</dbReference>
<comment type="caution">
    <text evidence="9">The sequence shown here is derived from an EMBL/GenBank/DDBJ whole genome shotgun (WGS) entry which is preliminary data.</text>
</comment>
<dbReference type="PANTHER" id="PTHR35093">
    <property type="entry name" value="OUTER MEMBRANE PROTEIN NMB0088-RELATED"/>
    <property type="match status" value="1"/>
</dbReference>
<dbReference type="Proteomes" id="UP001596405">
    <property type="component" value="Unassembled WGS sequence"/>
</dbReference>
<evidence type="ECO:0000256" key="5">
    <source>
        <dbReference type="ARBA" id="ARBA00022729"/>
    </source>
</evidence>
<keyword evidence="3" id="KW-1134">Transmembrane beta strand</keyword>
<evidence type="ECO:0000256" key="3">
    <source>
        <dbReference type="ARBA" id="ARBA00022452"/>
    </source>
</evidence>
<comment type="subcellular location">
    <subcellularLocation>
        <location evidence="1">Cell outer membrane</location>
        <topology evidence="1">Multi-pass membrane protein</topology>
    </subcellularLocation>
</comment>
<keyword evidence="6" id="KW-0472">Membrane</keyword>
<evidence type="ECO:0000313" key="9">
    <source>
        <dbReference type="EMBL" id="MFC6996233.1"/>
    </source>
</evidence>
<comment type="similarity">
    <text evidence="2">Belongs to the OmpP1/FadL family.</text>
</comment>
<dbReference type="Gene3D" id="2.40.160.60">
    <property type="entry name" value="Outer membrane protein transport protein (OMPP1/FadL/TodX)"/>
    <property type="match status" value="1"/>
</dbReference>
<evidence type="ECO:0000256" key="6">
    <source>
        <dbReference type="ARBA" id="ARBA00023136"/>
    </source>
</evidence>
<gene>
    <name evidence="9" type="ORF">ACFQHR_01295</name>
</gene>
<sequence length="494" mass="54697">MKRYSFLLACLALLGSAGKGFAQNEVDVLRYSRTDFGGTARTMGFGGANVALGGDATSIHSNPAGLGLFRRSEITVSAGINFNEINSEVYGTSAMNSRNNLNIPSFTAVFSNRKADEDEGDWRGGSFGVSFNRINNFNRNLFYQGTAPEMGMRLGEYAAQRANAVGLTSNSIQELAFETYLIDEDDLGYFSPNLSVTNPFQETIQSSGAQNQWDFSYGASYRDKIFVGASLGLTTLRYKHIRRYSETNPASDISDLTLRDELLTEGSGINLKVGAIFRPSDALRLGFSFQTPTWHTLNDRYSTSLAVNFTQEPDAGASLNQYWDTDLGEYEYSLTTPLRANGGAAVFFGKNGFITADVEYVDYSNGKLNANDYAFPNENMTTRNTYQSALNYRLGGEARLDVFRLRAGYALYGDPFRDSEINQAKTFLTGGIGLRQENYFIDAAIVFSKYNSVYSPYSNAEINDPNSEYYNLTTPVVTSKNENTNFLVTFGWNF</sequence>
<organism evidence="9 10">
    <name type="scientific">Rufibacter roseus</name>
    <dbReference type="NCBI Taxonomy" id="1567108"/>
    <lineage>
        <taxon>Bacteria</taxon>
        <taxon>Pseudomonadati</taxon>
        <taxon>Bacteroidota</taxon>
        <taxon>Cytophagia</taxon>
        <taxon>Cytophagales</taxon>
        <taxon>Hymenobacteraceae</taxon>
        <taxon>Rufibacter</taxon>
    </lineage>
</organism>
<evidence type="ECO:0000256" key="4">
    <source>
        <dbReference type="ARBA" id="ARBA00022692"/>
    </source>
</evidence>
<keyword evidence="5 8" id="KW-0732">Signal</keyword>
<keyword evidence="7" id="KW-0998">Cell outer membrane</keyword>
<dbReference type="PANTHER" id="PTHR35093:SF8">
    <property type="entry name" value="OUTER MEMBRANE PROTEIN NMB0088-RELATED"/>
    <property type="match status" value="1"/>
</dbReference>
<dbReference type="SUPFAM" id="SSF56935">
    <property type="entry name" value="Porins"/>
    <property type="match status" value="1"/>
</dbReference>
<protein>
    <submittedName>
        <fullName evidence="9">OmpP1/FadL family transporter</fullName>
    </submittedName>
</protein>
<keyword evidence="4" id="KW-0812">Transmembrane</keyword>
<evidence type="ECO:0000256" key="1">
    <source>
        <dbReference type="ARBA" id="ARBA00004571"/>
    </source>
</evidence>
<proteinExistence type="inferred from homology"/>
<evidence type="ECO:0000256" key="8">
    <source>
        <dbReference type="SAM" id="SignalP"/>
    </source>
</evidence>
<evidence type="ECO:0000256" key="2">
    <source>
        <dbReference type="ARBA" id="ARBA00008163"/>
    </source>
</evidence>
<feature type="signal peptide" evidence="8">
    <location>
        <begin position="1"/>
        <end position="22"/>
    </location>
</feature>
<accession>A0ABW2DIS3</accession>
<name>A0ABW2DIS3_9BACT</name>